<dbReference type="Proteomes" id="UP000660380">
    <property type="component" value="Unassembled WGS sequence"/>
</dbReference>
<evidence type="ECO:0000256" key="1">
    <source>
        <dbReference type="SAM" id="SignalP"/>
    </source>
</evidence>
<dbReference type="EMBL" id="JACJTA010000095">
    <property type="protein sequence ID" value="MBD2608477.1"/>
    <property type="molecule type" value="Genomic_DNA"/>
</dbReference>
<sequence>MKFKFLTVCIAAVLTVSYAKEATSKQVSTQMQQTTVSTTVAQARQGTTTDSGTFKAGEHPTQGTVRVVTEKGKRYLEFDQSFKTDQGPDLYVILHRSDAPPVLGIKKKDYVSIARLQKTSGAQRYTLPNNVNLADFRSVAVWCRKFNATFGYAPLGK</sequence>
<keyword evidence="4" id="KW-1185">Reference proteome</keyword>
<feature type="signal peptide" evidence="1">
    <location>
        <begin position="1"/>
        <end position="21"/>
    </location>
</feature>
<name>A0ABR8GY64_9CYAN</name>
<gene>
    <name evidence="3" type="ORF">H6G81_29145</name>
</gene>
<evidence type="ECO:0000313" key="4">
    <source>
        <dbReference type="Proteomes" id="UP000660380"/>
    </source>
</evidence>
<reference evidence="3 4" key="1">
    <citation type="journal article" date="2020" name="ISME J.">
        <title>Comparative genomics reveals insights into cyanobacterial evolution and habitat adaptation.</title>
        <authorList>
            <person name="Chen M.Y."/>
            <person name="Teng W.K."/>
            <person name="Zhao L."/>
            <person name="Hu C.X."/>
            <person name="Zhou Y.K."/>
            <person name="Han B.P."/>
            <person name="Song L.R."/>
            <person name="Shu W.S."/>
        </authorList>
    </citation>
    <scope>NUCLEOTIDE SEQUENCE [LARGE SCALE GENOMIC DNA]</scope>
    <source>
        <strain evidence="3 4">FACHB-248</strain>
    </source>
</reference>
<evidence type="ECO:0000259" key="2">
    <source>
        <dbReference type="PROSITE" id="PS51549"/>
    </source>
</evidence>
<dbReference type="PROSITE" id="PS51549">
    <property type="entry name" value="DM13"/>
    <property type="match status" value="1"/>
</dbReference>
<dbReference type="RefSeq" id="WP_029636277.1">
    <property type="nucleotide sequence ID" value="NZ_JACJTA010000095.1"/>
</dbReference>
<keyword evidence="1" id="KW-0732">Signal</keyword>
<proteinExistence type="predicted"/>
<evidence type="ECO:0000313" key="3">
    <source>
        <dbReference type="EMBL" id="MBD2608477.1"/>
    </source>
</evidence>
<organism evidence="3 4">
    <name type="scientific">Scytonema hofmannii FACHB-248</name>
    <dbReference type="NCBI Taxonomy" id="1842502"/>
    <lineage>
        <taxon>Bacteria</taxon>
        <taxon>Bacillati</taxon>
        <taxon>Cyanobacteriota</taxon>
        <taxon>Cyanophyceae</taxon>
        <taxon>Nostocales</taxon>
        <taxon>Scytonemataceae</taxon>
        <taxon>Scytonema</taxon>
    </lineage>
</organism>
<comment type="caution">
    <text evidence="3">The sequence shown here is derived from an EMBL/GenBank/DDBJ whole genome shotgun (WGS) entry which is preliminary data.</text>
</comment>
<dbReference type="InterPro" id="IPR019545">
    <property type="entry name" value="DM13_domain"/>
</dbReference>
<accession>A0ABR8GY64</accession>
<feature type="domain" description="DM13" evidence="2">
    <location>
        <begin position="46"/>
        <end position="156"/>
    </location>
</feature>
<dbReference type="Pfam" id="PF10517">
    <property type="entry name" value="DM13"/>
    <property type="match status" value="1"/>
</dbReference>
<protein>
    <submittedName>
        <fullName evidence="3">DM13 domain-containing protein</fullName>
    </submittedName>
</protein>
<feature type="chain" id="PRO_5045597369" evidence="1">
    <location>
        <begin position="22"/>
        <end position="157"/>
    </location>
</feature>